<gene>
    <name evidence="2" type="ORF">V1286_005980</name>
</gene>
<evidence type="ECO:0008006" key="4">
    <source>
        <dbReference type="Google" id="ProtNLM"/>
    </source>
</evidence>
<evidence type="ECO:0000256" key="1">
    <source>
        <dbReference type="SAM" id="SignalP"/>
    </source>
</evidence>
<evidence type="ECO:0000313" key="3">
    <source>
        <dbReference type="Proteomes" id="UP001364224"/>
    </source>
</evidence>
<name>A0ABU8BIS5_9BRAD</name>
<dbReference type="EMBL" id="JAZHRV010000001">
    <property type="protein sequence ID" value="MEH2558451.1"/>
    <property type="molecule type" value="Genomic_DNA"/>
</dbReference>
<evidence type="ECO:0000313" key="2">
    <source>
        <dbReference type="EMBL" id="MEH2558451.1"/>
    </source>
</evidence>
<protein>
    <recommendedName>
        <fullName evidence="4">CopL family metal-binding regulatory protein</fullName>
    </recommendedName>
</protein>
<dbReference type="RefSeq" id="WP_334485515.1">
    <property type="nucleotide sequence ID" value="NZ_JAZHRV010000001.1"/>
</dbReference>
<feature type="signal peptide" evidence="1">
    <location>
        <begin position="1"/>
        <end position="28"/>
    </location>
</feature>
<reference evidence="2 3" key="1">
    <citation type="submission" date="2024-02" db="EMBL/GenBank/DDBJ databases">
        <title>Adaptive strategies in a cosmopolitan and abundant soil bacterium.</title>
        <authorList>
            <person name="Carini P."/>
        </authorList>
    </citation>
    <scope>NUCLEOTIDE SEQUENCE [LARGE SCALE GENOMIC DNA]</scope>
    <source>
        <strain evidence="2 3">AZCC 1608</strain>
    </source>
</reference>
<dbReference type="Proteomes" id="UP001364224">
    <property type="component" value="Unassembled WGS sequence"/>
</dbReference>
<proteinExistence type="predicted"/>
<accession>A0ABU8BIS5</accession>
<organism evidence="2 3">
    <name type="scientific">Bradyrhizobium algeriense</name>
    <dbReference type="NCBI Taxonomy" id="634784"/>
    <lineage>
        <taxon>Bacteria</taxon>
        <taxon>Pseudomonadati</taxon>
        <taxon>Pseudomonadota</taxon>
        <taxon>Alphaproteobacteria</taxon>
        <taxon>Hyphomicrobiales</taxon>
        <taxon>Nitrobacteraceae</taxon>
        <taxon>Bradyrhizobium</taxon>
    </lineage>
</organism>
<keyword evidence="1" id="KW-0732">Signal</keyword>
<feature type="chain" id="PRO_5046906370" description="CopL family metal-binding regulatory protein" evidence="1">
    <location>
        <begin position="29"/>
        <end position="138"/>
    </location>
</feature>
<comment type="caution">
    <text evidence="2">The sequence shown here is derived from an EMBL/GenBank/DDBJ whole genome shotgun (WGS) entry which is preliminary data.</text>
</comment>
<keyword evidence="3" id="KW-1185">Reference proteome</keyword>
<sequence>MPKQLIMRILGAAIVLIALSFAPSVAQAHIGHQHQASVHGGQSQVASQAVLHEYGRSARSASLQQAQWKQDKMPPASDRNCTGDCCLSACAACCAAGLPSAVGFVPFPRSITRVAFVPSQVWPDREPESLRRPPKHFV</sequence>